<evidence type="ECO:0000256" key="11">
    <source>
        <dbReference type="PROSITE-ProRule" id="PRU00278"/>
    </source>
</evidence>
<dbReference type="Pfam" id="PF13624">
    <property type="entry name" value="SurA_N_3"/>
    <property type="match status" value="1"/>
</dbReference>
<dbReference type="InterPro" id="IPR052029">
    <property type="entry name" value="PpiD_chaperone"/>
</dbReference>
<dbReference type="GO" id="GO:0003755">
    <property type="term" value="F:peptidyl-prolyl cis-trans isomerase activity"/>
    <property type="evidence" value="ECO:0007669"/>
    <property type="project" value="UniProtKB-KW"/>
</dbReference>
<dbReference type="PROSITE" id="PS50198">
    <property type="entry name" value="PPIC_PPIASE_2"/>
    <property type="match status" value="1"/>
</dbReference>
<keyword evidence="6 12" id="KW-0472">Membrane</keyword>
<evidence type="ECO:0000256" key="2">
    <source>
        <dbReference type="ARBA" id="ARBA00022475"/>
    </source>
</evidence>
<dbReference type="EMBL" id="SNZH01000016">
    <property type="protein sequence ID" value="TDR39339.1"/>
    <property type="molecule type" value="Genomic_DNA"/>
</dbReference>
<comment type="subcellular location">
    <subcellularLocation>
        <location evidence="1">Cell inner membrane</location>
        <topology evidence="1">Single-pass type II membrane protein</topology>
        <orientation evidence="1">Periplasmic side</orientation>
    </subcellularLocation>
</comment>
<keyword evidence="15" id="KW-1185">Reference proteome</keyword>
<accession>A0A4R6YNR6</accession>
<gene>
    <name evidence="14" type="ORF">DFR29_11637</name>
</gene>
<keyword evidence="3" id="KW-0997">Cell inner membrane</keyword>
<evidence type="ECO:0000259" key="13">
    <source>
        <dbReference type="PROSITE" id="PS50198"/>
    </source>
</evidence>
<evidence type="ECO:0000256" key="8">
    <source>
        <dbReference type="ARBA" id="ARBA00038408"/>
    </source>
</evidence>
<dbReference type="InterPro" id="IPR000297">
    <property type="entry name" value="PPIase_PpiC"/>
</dbReference>
<feature type="transmembrane region" description="Helical" evidence="12">
    <location>
        <begin position="12"/>
        <end position="30"/>
    </location>
</feature>
<keyword evidence="11" id="KW-0697">Rotamase</keyword>
<evidence type="ECO:0000256" key="7">
    <source>
        <dbReference type="ARBA" id="ARBA00023186"/>
    </source>
</evidence>
<dbReference type="GO" id="GO:0005886">
    <property type="term" value="C:plasma membrane"/>
    <property type="evidence" value="ECO:0007669"/>
    <property type="project" value="UniProtKB-SubCell"/>
</dbReference>
<dbReference type="SUPFAM" id="SSF109998">
    <property type="entry name" value="Triger factor/SurA peptide-binding domain-like"/>
    <property type="match status" value="1"/>
</dbReference>
<evidence type="ECO:0000256" key="12">
    <source>
        <dbReference type="SAM" id="Phobius"/>
    </source>
</evidence>
<evidence type="ECO:0000256" key="6">
    <source>
        <dbReference type="ARBA" id="ARBA00023136"/>
    </source>
</evidence>
<dbReference type="RefSeq" id="WP_133820813.1">
    <property type="nucleotide sequence ID" value="NZ_SNZH01000016.1"/>
</dbReference>
<evidence type="ECO:0000256" key="9">
    <source>
        <dbReference type="ARBA" id="ARBA00040743"/>
    </source>
</evidence>
<evidence type="ECO:0000256" key="3">
    <source>
        <dbReference type="ARBA" id="ARBA00022519"/>
    </source>
</evidence>
<comment type="caution">
    <text evidence="14">The sequence shown here is derived from an EMBL/GenBank/DDBJ whole genome shotgun (WGS) entry which is preliminary data.</text>
</comment>
<dbReference type="Proteomes" id="UP000295293">
    <property type="component" value="Unassembled WGS sequence"/>
</dbReference>
<dbReference type="Gene3D" id="3.10.50.40">
    <property type="match status" value="1"/>
</dbReference>
<evidence type="ECO:0000256" key="5">
    <source>
        <dbReference type="ARBA" id="ARBA00022989"/>
    </source>
</evidence>
<sequence length="634" mass="69816">MLQSLRDKTSGLIAKIVLGALIFVFSFFGIESYFTGRNDTWVAKVDKAEISPETFRQKFQIYRQNMMAQYGGQLDPAMLERPEIKRQVLNVLIDEQLLLSANEKLGVVIPDDRVRAAIRDVPQFQVDGKFDEATYRTLLMTNNLSPLQFQEDQRKSLATRELPTLIGSVNVVTPRDIDAHIRLRDQTRDLRTLTLAKPEAGAAPTDAEIEAYYKSHSSEFMTQEQVSLEYIELDASALKIAETPDESLLRERYEKEKARYLTPEQRQASHVLILAKGGDAEAQKKALAKAQEIAKSAREGKDFAALAKQSSEDLGSKNQGGDLGWLSQSETDPAFEAALFALKKGDVSEPVLSSEGYHVIQLRDIRERKEKSFEEAKPELTKVYLETERERQFADLAGKVADEALVDTGSLEPAAKVAGVTVQKTPLFPRVGGTGVAANPNVVKAAFSDAVLVEHVNSDMIDLSPERKVLLRVAEHKLSEARPLAEVKDDVRTRLVAEAVAKQARERADALLARLRKGETLDAIATELKLSVADAKGTGRNASTVDSRIAAAAFKLARPAAGKPEFGNVELLDNAYALFQLDAVTDGDVAKVDEAGREAVRSQLQNIEGMVATGAFVESLRKSAKIQIAEDRLQ</sequence>
<dbReference type="OrthoDB" id="9812372at2"/>
<dbReference type="Gene3D" id="1.10.4030.10">
    <property type="entry name" value="Porin chaperone SurA, peptide-binding domain"/>
    <property type="match status" value="1"/>
</dbReference>
<dbReference type="InterPro" id="IPR027304">
    <property type="entry name" value="Trigger_fact/SurA_dom_sf"/>
</dbReference>
<dbReference type="SUPFAM" id="SSF54534">
    <property type="entry name" value="FKBP-like"/>
    <property type="match status" value="1"/>
</dbReference>
<organism evidence="14 15">
    <name type="scientific">Tahibacter aquaticus</name>
    <dbReference type="NCBI Taxonomy" id="520092"/>
    <lineage>
        <taxon>Bacteria</taxon>
        <taxon>Pseudomonadati</taxon>
        <taxon>Pseudomonadota</taxon>
        <taxon>Gammaproteobacteria</taxon>
        <taxon>Lysobacterales</taxon>
        <taxon>Rhodanobacteraceae</taxon>
        <taxon>Tahibacter</taxon>
    </lineage>
</organism>
<evidence type="ECO:0000313" key="15">
    <source>
        <dbReference type="Proteomes" id="UP000295293"/>
    </source>
</evidence>
<evidence type="ECO:0000256" key="10">
    <source>
        <dbReference type="ARBA" id="ARBA00042775"/>
    </source>
</evidence>
<feature type="domain" description="PpiC" evidence="13">
    <location>
        <begin position="263"/>
        <end position="364"/>
    </location>
</feature>
<reference evidence="14 15" key="1">
    <citation type="submission" date="2019-03" db="EMBL/GenBank/DDBJ databases">
        <title>Genomic Encyclopedia of Type Strains, Phase IV (KMG-IV): sequencing the most valuable type-strain genomes for metagenomic binning, comparative biology and taxonomic classification.</title>
        <authorList>
            <person name="Goeker M."/>
        </authorList>
    </citation>
    <scope>NUCLEOTIDE SEQUENCE [LARGE SCALE GENOMIC DNA]</scope>
    <source>
        <strain evidence="14 15">DSM 21667</strain>
    </source>
</reference>
<dbReference type="AlphaFoldDB" id="A0A4R6YNR6"/>
<name>A0A4R6YNR6_9GAMM</name>
<keyword evidence="7" id="KW-0143">Chaperone</keyword>
<keyword evidence="2" id="KW-1003">Cell membrane</keyword>
<dbReference type="InterPro" id="IPR023058">
    <property type="entry name" value="PPIase_PpiC_CS"/>
</dbReference>
<evidence type="ECO:0000313" key="14">
    <source>
        <dbReference type="EMBL" id="TDR39339.1"/>
    </source>
</evidence>
<keyword evidence="5 12" id="KW-1133">Transmembrane helix</keyword>
<comment type="similarity">
    <text evidence="8">Belongs to the PpiD chaperone family.</text>
</comment>
<protein>
    <recommendedName>
        <fullName evidence="9">Periplasmic chaperone PpiD</fullName>
    </recommendedName>
    <alternativeName>
        <fullName evidence="10">Periplasmic folding chaperone</fullName>
    </alternativeName>
</protein>
<keyword evidence="11 14" id="KW-0413">Isomerase</keyword>
<dbReference type="PANTHER" id="PTHR47529">
    <property type="entry name" value="PEPTIDYL-PROLYL CIS-TRANS ISOMERASE D"/>
    <property type="match status" value="1"/>
</dbReference>
<dbReference type="Pfam" id="PF00639">
    <property type="entry name" value="Rotamase"/>
    <property type="match status" value="1"/>
</dbReference>
<proteinExistence type="inferred from homology"/>
<evidence type="ECO:0000256" key="1">
    <source>
        <dbReference type="ARBA" id="ARBA00004382"/>
    </source>
</evidence>
<dbReference type="PROSITE" id="PS01096">
    <property type="entry name" value="PPIC_PPIASE_1"/>
    <property type="match status" value="1"/>
</dbReference>
<keyword evidence="4 12" id="KW-0812">Transmembrane</keyword>
<evidence type="ECO:0000256" key="4">
    <source>
        <dbReference type="ARBA" id="ARBA00022692"/>
    </source>
</evidence>
<dbReference type="PANTHER" id="PTHR47529:SF1">
    <property type="entry name" value="PERIPLASMIC CHAPERONE PPID"/>
    <property type="match status" value="1"/>
</dbReference>
<dbReference type="InterPro" id="IPR046357">
    <property type="entry name" value="PPIase_dom_sf"/>
</dbReference>